<evidence type="ECO:0000256" key="12">
    <source>
        <dbReference type="ARBA" id="ARBA00023027"/>
    </source>
</evidence>
<dbReference type="GO" id="GO:0046872">
    <property type="term" value="F:metal ion binding"/>
    <property type="evidence" value="ECO:0007669"/>
    <property type="project" value="UniProtKB-KW"/>
</dbReference>
<keyword evidence="22" id="KW-1185">Reference proteome</keyword>
<dbReference type="InterPro" id="IPR019811">
    <property type="entry name" value="HDH_CS"/>
</dbReference>
<name>A0A2K8N8N3_9BACL</name>
<comment type="pathway">
    <text evidence="3 18">Amino-acid biosynthesis; L-methionine biosynthesis via de novo pathway; L-homoserine from L-aspartate: step 3/3.</text>
</comment>
<dbReference type="GO" id="GO:0050661">
    <property type="term" value="F:NADP binding"/>
    <property type="evidence" value="ECO:0007669"/>
    <property type="project" value="InterPro"/>
</dbReference>
<dbReference type="EMBL" id="CP024955">
    <property type="protein sequence ID" value="ATY85475.1"/>
    <property type="molecule type" value="Genomic_DNA"/>
</dbReference>
<evidence type="ECO:0000256" key="11">
    <source>
        <dbReference type="ARBA" id="ARBA00023002"/>
    </source>
</evidence>
<evidence type="ECO:0000256" key="5">
    <source>
        <dbReference type="ARBA" id="ARBA00013213"/>
    </source>
</evidence>
<keyword evidence="10 17" id="KW-0521">NADP</keyword>
<evidence type="ECO:0000256" key="14">
    <source>
        <dbReference type="ARBA" id="ARBA00023167"/>
    </source>
</evidence>
<dbReference type="InterPro" id="IPR002912">
    <property type="entry name" value="ACT_dom"/>
</dbReference>
<dbReference type="UniPathway" id="UPA00051">
    <property type="reaction ID" value="UER00465"/>
</dbReference>
<dbReference type="InterPro" id="IPR005106">
    <property type="entry name" value="Asp/hSer_DH_NAD-bd"/>
</dbReference>
<feature type="binding site" evidence="17">
    <location>
        <position position="192"/>
    </location>
    <ligand>
        <name>L-homoserine</name>
        <dbReference type="ChEBI" id="CHEBI:57476"/>
    </ligand>
</feature>
<dbReference type="InterPro" id="IPR045865">
    <property type="entry name" value="ACT-like_dom_sf"/>
</dbReference>
<evidence type="ECO:0000256" key="16">
    <source>
        <dbReference type="PIRSR" id="PIRSR000098-1"/>
    </source>
</evidence>
<evidence type="ECO:0000256" key="15">
    <source>
        <dbReference type="ARBA" id="ARBA00048841"/>
    </source>
</evidence>
<dbReference type="OrthoDB" id="9808167at2"/>
<dbReference type="Pfam" id="PF00742">
    <property type="entry name" value="Homoserine_dh"/>
    <property type="match status" value="1"/>
</dbReference>
<evidence type="ECO:0000256" key="19">
    <source>
        <dbReference type="RuleBase" id="RU004171"/>
    </source>
</evidence>
<evidence type="ECO:0000256" key="3">
    <source>
        <dbReference type="ARBA" id="ARBA00005062"/>
    </source>
</evidence>
<keyword evidence="9" id="KW-0479">Metal-binding</keyword>
<dbReference type="Proteomes" id="UP000231932">
    <property type="component" value="Chromosome"/>
</dbReference>
<keyword evidence="7 18" id="KW-0028">Amino-acid biosynthesis</keyword>
<evidence type="ECO:0000256" key="8">
    <source>
        <dbReference type="ARBA" id="ARBA00022697"/>
    </source>
</evidence>
<dbReference type="SUPFAM" id="SSF55021">
    <property type="entry name" value="ACT-like"/>
    <property type="match status" value="1"/>
</dbReference>
<keyword evidence="13" id="KW-0915">Sodium</keyword>
<dbReference type="AlphaFoldDB" id="A0A2K8N8N3"/>
<accession>A0A2K8N8N3</accession>
<comment type="pathway">
    <text evidence="2 18">Amino-acid biosynthesis; L-threonine biosynthesis; L-threonine from L-aspartate: step 3/5.</text>
</comment>
<evidence type="ECO:0000256" key="2">
    <source>
        <dbReference type="ARBA" id="ARBA00005056"/>
    </source>
</evidence>
<proteinExistence type="inferred from homology"/>
<dbReference type="Gene3D" id="3.40.50.720">
    <property type="entry name" value="NAD(P)-binding Rossmann-like Domain"/>
    <property type="match status" value="1"/>
</dbReference>
<evidence type="ECO:0000256" key="7">
    <source>
        <dbReference type="ARBA" id="ARBA00022605"/>
    </source>
</evidence>
<dbReference type="InterPro" id="IPR036291">
    <property type="entry name" value="NAD(P)-bd_dom_sf"/>
</dbReference>
<dbReference type="Pfam" id="PF01842">
    <property type="entry name" value="ACT"/>
    <property type="match status" value="1"/>
</dbReference>
<keyword evidence="14 18" id="KW-0486">Methionine biosynthesis</keyword>
<dbReference type="CDD" id="cd04881">
    <property type="entry name" value="ACT_HSDH-Hom"/>
    <property type="match status" value="1"/>
</dbReference>
<keyword evidence="8 18" id="KW-0791">Threonine biosynthesis</keyword>
<sequence>MKQDVVRVGLMGLGTVGTGVYKVLQRNAEDIALRAGIPVRIEKIAVRDPAKERTVDVPKDLLTTDADSLVDDPDLDIIVEVMGGMDHTLELLLRALRNGKSVVTANKDLIAEHGRILLETAEAHRCDLLFEASVAGGIPIVRPLKQCLAGNRISEIMGIINGTTNYILTKMTEDGLDFATALHQAQQLGYAEADPTSDVEGYDAARKIAILASLAFNSWVVFPQVDVTGITEVTDRDIRYAGELGYIIKLLAVAKQDEAEEAIEIAVRPTLVPRDHPLAAVGGAYNAIFVRGDAIGQAMFHGLGAGELPTASAVAGDVVEAVRNLRDGVRGRMLCPCYRRKTIKPIEDTRSRFYLRALVVDRPGVLGAVATVLGQYGVSIASMLQKSSQGDLAEIVVVTHSVRQGNLMDAVARLRDHEVVHTVHAPLHVEH</sequence>
<dbReference type="SUPFAM" id="SSF51735">
    <property type="entry name" value="NAD(P)-binding Rossmann-fold domains"/>
    <property type="match status" value="1"/>
</dbReference>
<dbReference type="GO" id="GO:0004412">
    <property type="term" value="F:homoserine dehydrogenase activity"/>
    <property type="evidence" value="ECO:0007669"/>
    <property type="project" value="UniProtKB-EC"/>
</dbReference>
<dbReference type="KEGG" id="kyr:CVV65_11500"/>
<feature type="domain" description="ACT" evidence="20">
    <location>
        <begin position="354"/>
        <end position="428"/>
    </location>
</feature>
<dbReference type="Gene3D" id="3.30.70.260">
    <property type="match status" value="1"/>
</dbReference>
<dbReference type="GO" id="GO:0009086">
    <property type="term" value="P:methionine biosynthetic process"/>
    <property type="evidence" value="ECO:0007669"/>
    <property type="project" value="UniProtKB-KW"/>
</dbReference>
<evidence type="ECO:0000256" key="9">
    <source>
        <dbReference type="ARBA" id="ARBA00022723"/>
    </source>
</evidence>
<evidence type="ECO:0000313" key="21">
    <source>
        <dbReference type="EMBL" id="ATY85475.1"/>
    </source>
</evidence>
<comment type="cofactor">
    <cofactor evidence="1">
        <name>a metal cation</name>
        <dbReference type="ChEBI" id="CHEBI:25213"/>
    </cofactor>
</comment>
<dbReference type="Pfam" id="PF03447">
    <property type="entry name" value="NAD_binding_3"/>
    <property type="match status" value="1"/>
</dbReference>
<dbReference type="NCBIfam" id="NF004976">
    <property type="entry name" value="PRK06349.1"/>
    <property type="match status" value="1"/>
</dbReference>
<dbReference type="Gene3D" id="3.30.360.10">
    <property type="entry name" value="Dihydrodipicolinate Reductase, domain 2"/>
    <property type="match status" value="1"/>
</dbReference>
<dbReference type="RefSeq" id="WP_100668253.1">
    <property type="nucleotide sequence ID" value="NZ_CP024955.1"/>
</dbReference>
<dbReference type="PANTHER" id="PTHR43331">
    <property type="entry name" value="HOMOSERINE DEHYDROGENASE"/>
    <property type="match status" value="1"/>
</dbReference>
<dbReference type="PIRSF" id="PIRSF000098">
    <property type="entry name" value="Homoser_dehydrog"/>
    <property type="match status" value="1"/>
</dbReference>
<dbReference type="FunFam" id="3.40.50.720:FF:000062">
    <property type="entry name" value="Homoserine dehydrogenase"/>
    <property type="match status" value="1"/>
</dbReference>
<evidence type="ECO:0000256" key="10">
    <source>
        <dbReference type="ARBA" id="ARBA00022857"/>
    </source>
</evidence>
<dbReference type="UniPathway" id="UPA00050">
    <property type="reaction ID" value="UER00063"/>
</dbReference>
<evidence type="ECO:0000256" key="6">
    <source>
        <dbReference type="ARBA" id="ARBA00013376"/>
    </source>
</evidence>
<protein>
    <recommendedName>
        <fullName evidence="6 18">Homoserine dehydrogenase</fullName>
        <ecNumber evidence="5 18">1.1.1.3</ecNumber>
    </recommendedName>
</protein>
<keyword evidence="12" id="KW-0520">NAD</keyword>
<feature type="binding site" evidence="17">
    <location>
        <position position="107"/>
    </location>
    <ligand>
        <name>NADPH</name>
        <dbReference type="ChEBI" id="CHEBI:57783"/>
    </ligand>
</feature>
<dbReference type="InterPro" id="IPR016204">
    <property type="entry name" value="HDH"/>
</dbReference>
<evidence type="ECO:0000256" key="4">
    <source>
        <dbReference type="ARBA" id="ARBA00006753"/>
    </source>
</evidence>
<dbReference type="GO" id="GO:0009088">
    <property type="term" value="P:threonine biosynthetic process"/>
    <property type="evidence" value="ECO:0007669"/>
    <property type="project" value="UniProtKB-UniPathway"/>
</dbReference>
<evidence type="ECO:0000256" key="1">
    <source>
        <dbReference type="ARBA" id="ARBA00001920"/>
    </source>
</evidence>
<comment type="catalytic activity">
    <reaction evidence="15">
        <text>L-homoserine + NADP(+) = L-aspartate 4-semialdehyde + NADPH + H(+)</text>
        <dbReference type="Rhea" id="RHEA:15761"/>
        <dbReference type="ChEBI" id="CHEBI:15378"/>
        <dbReference type="ChEBI" id="CHEBI:57476"/>
        <dbReference type="ChEBI" id="CHEBI:57783"/>
        <dbReference type="ChEBI" id="CHEBI:58349"/>
        <dbReference type="ChEBI" id="CHEBI:537519"/>
        <dbReference type="EC" id="1.1.1.3"/>
    </reaction>
    <physiologicalReaction direction="right-to-left" evidence="15">
        <dbReference type="Rhea" id="RHEA:15763"/>
    </physiologicalReaction>
</comment>
<evidence type="ECO:0000256" key="17">
    <source>
        <dbReference type="PIRSR" id="PIRSR000098-2"/>
    </source>
</evidence>
<dbReference type="SUPFAM" id="SSF55347">
    <property type="entry name" value="Glyceraldehyde-3-phosphate dehydrogenase-like, C-terminal domain"/>
    <property type="match status" value="1"/>
</dbReference>
<reference evidence="22" key="1">
    <citation type="submission" date="2017-11" db="EMBL/GenBank/DDBJ databases">
        <title>Complete Genome Sequence of Kyrpidia sp. Strain EA-1, a thermophilic, hydrogen-oxidizing Bacterium, isolated from the Azores.</title>
        <authorList>
            <person name="Reiner J.E."/>
            <person name="Lapp C.J."/>
            <person name="Bunk B."/>
            <person name="Gescher J."/>
        </authorList>
    </citation>
    <scope>NUCLEOTIDE SEQUENCE [LARGE SCALE GENOMIC DNA]</scope>
    <source>
        <strain evidence="22">EA-1</strain>
    </source>
</reference>
<gene>
    <name evidence="21" type="ORF">CVV65_11500</name>
</gene>
<feature type="binding site" evidence="17">
    <location>
        <begin position="11"/>
        <end position="18"/>
    </location>
    <ligand>
        <name>NADP(+)</name>
        <dbReference type="ChEBI" id="CHEBI:58349"/>
    </ligand>
</feature>
<comment type="similarity">
    <text evidence="4 19">Belongs to the homoserine dehydrogenase family.</text>
</comment>
<dbReference type="EC" id="1.1.1.3" evidence="5 18"/>
<evidence type="ECO:0000313" key="22">
    <source>
        <dbReference type="Proteomes" id="UP000231932"/>
    </source>
</evidence>
<dbReference type="InterPro" id="IPR001342">
    <property type="entry name" value="HDH_cat"/>
</dbReference>
<evidence type="ECO:0000256" key="18">
    <source>
        <dbReference type="RuleBase" id="RU000579"/>
    </source>
</evidence>
<dbReference type="PROSITE" id="PS51671">
    <property type="entry name" value="ACT"/>
    <property type="match status" value="1"/>
</dbReference>
<dbReference type="PROSITE" id="PS01042">
    <property type="entry name" value="HOMOSER_DHGENASE"/>
    <property type="match status" value="1"/>
</dbReference>
<evidence type="ECO:0000256" key="13">
    <source>
        <dbReference type="ARBA" id="ARBA00023053"/>
    </source>
</evidence>
<dbReference type="PANTHER" id="PTHR43331:SF1">
    <property type="entry name" value="HOMOSERINE DEHYDROGENASE"/>
    <property type="match status" value="1"/>
</dbReference>
<feature type="active site" description="Proton donor" evidence="16">
    <location>
        <position position="207"/>
    </location>
</feature>
<evidence type="ECO:0000259" key="20">
    <source>
        <dbReference type="PROSITE" id="PS51671"/>
    </source>
</evidence>
<keyword evidence="11 18" id="KW-0560">Oxidoreductase</keyword>
<organism evidence="21 22">
    <name type="scientific">Kyrpidia spormannii</name>
    <dbReference type="NCBI Taxonomy" id="2055160"/>
    <lineage>
        <taxon>Bacteria</taxon>
        <taxon>Bacillati</taxon>
        <taxon>Bacillota</taxon>
        <taxon>Bacilli</taxon>
        <taxon>Bacillales</taxon>
        <taxon>Alicyclobacillaceae</taxon>
        <taxon>Kyrpidia</taxon>
    </lineage>
</organism>
<dbReference type="FunFam" id="3.30.360.10:FF:000005">
    <property type="entry name" value="Homoserine dehydrogenase"/>
    <property type="match status" value="1"/>
</dbReference>